<keyword evidence="3" id="KW-1185">Reference proteome</keyword>
<dbReference type="HOGENOM" id="CLU_2707937_0_0_1"/>
<evidence type="ECO:0000256" key="1">
    <source>
        <dbReference type="SAM" id="SignalP"/>
    </source>
</evidence>
<feature type="chain" id="PRO_5004579225" evidence="1">
    <location>
        <begin position="20"/>
        <end position="73"/>
    </location>
</feature>
<keyword evidence="1" id="KW-0732">Signal</keyword>
<evidence type="ECO:0000313" key="2">
    <source>
        <dbReference type="EnsemblMetazoa" id="SMAR000781-PA"/>
    </source>
</evidence>
<name>T1IIS8_STRMM</name>
<reference evidence="3" key="1">
    <citation type="submission" date="2011-05" db="EMBL/GenBank/DDBJ databases">
        <authorList>
            <person name="Richards S.R."/>
            <person name="Qu J."/>
            <person name="Jiang H."/>
            <person name="Jhangiani S.N."/>
            <person name="Agravi P."/>
            <person name="Goodspeed R."/>
            <person name="Gross S."/>
            <person name="Mandapat C."/>
            <person name="Jackson L."/>
            <person name="Mathew T."/>
            <person name="Pu L."/>
            <person name="Thornton R."/>
            <person name="Saada N."/>
            <person name="Wilczek-Boney K.B."/>
            <person name="Lee S."/>
            <person name="Kovar C."/>
            <person name="Wu Y."/>
            <person name="Scherer S.E."/>
            <person name="Worley K.C."/>
            <person name="Muzny D.M."/>
            <person name="Gibbs R."/>
        </authorList>
    </citation>
    <scope>NUCLEOTIDE SEQUENCE</scope>
    <source>
        <strain evidence="3">Brora</strain>
    </source>
</reference>
<organism evidence="2 3">
    <name type="scientific">Strigamia maritima</name>
    <name type="common">European centipede</name>
    <name type="synonym">Geophilus maritimus</name>
    <dbReference type="NCBI Taxonomy" id="126957"/>
    <lineage>
        <taxon>Eukaryota</taxon>
        <taxon>Metazoa</taxon>
        <taxon>Ecdysozoa</taxon>
        <taxon>Arthropoda</taxon>
        <taxon>Myriapoda</taxon>
        <taxon>Chilopoda</taxon>
        <taxon>Pleurostigmophora</taxon>
        <taxon>Geophilomorpha</taxon>
        <taxon>Linotaeniidae</taxon>
        <taxon>Strigamia</taxon>
    </lineage>
</organism>
<accession>T1IIS8</accession>
<dbReference type="EMBL" id="JH430212">
    <property type="status" value="NOT_ANNOTATED_CDS"/>
    <property type="molecule type" value="Genomic_DNA"/>
</dbReference>
<feature type="signal peptide" evidence="1">
    <location>
        <begin position="1"/>
        <end position="19"/>
    </location>
</feature>
<protein>
    <submittedName>
        <fullName evidence="2">Uncharacterized protein</fullName>
    </submittedName>
</protein>
<evidence type="ECO:0000313" key="3">
    <source>
        <dbReference type="Proteomes" id="UP000014500"/>
    </source>
</evidence>
<dbReference type="Proteomes" id="UP000014500">
    <property type="component" value="Unassembled WGS sequence"/>
</dbReference>
<sequence length="73" mass="8268">MNKAMIILITLCVLASVLTEEQVSGAGACRKCKRKVNTYCCLVHSGICCEFPIKDPDYSDEISDMNFYDRKRK</sequence>
<proteinExistence type="predicted"/>
<dbReference type="AlphaFoldDB" id="T1IIS8"/>
<reference evidence="2" key="2">
    <citation type="submission" date="2015-02" db="UniProtKB">
        <authorList>
            <consortium name="EnsemblMetazoa"/>
        </authorList>
    </citation>
    <scope>IDENTIFICATION</scope>
</reference>
<dbReference type="EnsemblMetazoa" id="SMAR000781-RA">
    <property type="protein sequence ID" value="SMAR000781-PA"/>
    <property type="gene ID" value="SMAR000781"/>
</dbReference>